<accession>A0ABQ3L9X1</accession>
<comment type="caution">
    <text evidence="11">The sequence shown here is derived from an EMBL/GenBank/DDBJ whole genome shotgun (WGS) entry which is preliminary data.</text>
</comment>
<evidence type="ECO:0000256" key="7">
    <source>
        <dbReference type="ARBA" id="ARBA00022840"/>
    </source>
</evidence>
<feature type="transmembrane region" description="Helical" evidence="9">
    <location>
        <begin position="53"/>
        <end position="71"/>
    </location>
</feature>
<keyword evidence="12" id="KW-1185">Reference proteome</keyword>
<dbReference type="Pfam" id="PF23539">
    <property type="entry name" value="DUF7134"/>
    <property type="match status" value="1"/>
</dbReference>
<dbReference type="Gene3D" id="1.20.5.1930">
    <property type="match status" value="1"/>
</dbReference>
<dbReference type="CDD" id="cd16917">
    <property type="entry name" value="HATPase_UhpB-NarQ-NarX-like"/>
    <property type="match status" value="1"/>
</dbReference>
<keyword evidence="8" id="KW-0902">Two-component regulatory system</keyword>
<evidence type="ECO:0000313" key="12">
    <source>
        <dbReference type="Proteomes" id="UP000635387"/>
    </source>
</evidence>
<dbReference type="InterPro" id="IPR036890">
    <property type="entry name" value="HATPase_C_sf"/>
</dbReference>
<dbReference type="PANTHER" id="PTHR24421:SF10">
    <property type="entry name" value="NITRATE_NITRITE SENSOR PROTEIN NARQ"/>
    <property type="match status" value="1"/>
</dbReference>
<organism evidence="11 12">
    <name type="scientific">Amycolatopsis oliviviridis</name>
    <dbReference type="NCBI Taxonomy" id="1471590"/>
    <lineage>
        <taxon>Bacteria</taxon>
        <taxon>Bacillati</taxon>
        <taxon>Actinomycetota</taxon>
        <taxon>Actinomycetes</taxon>
        <taxon>Pseudonocardiales</taxon>
        <taxon>Pseudonocardiaceae</taxon>
        <taxon>Amycolatopsis</taxon>
    </lineage>
</organism>
<comment type="catalytic activity">
    <reaction evidence="1">
        <text>ATP + protein L-histidine = ADP + protein N-phospho-L-histidine.</text>
        <dbReference type="EC" id="2.7.13.3"/>
    </reaction>
</comment>
<evidence type="ECO:0000313" key="11">
    <source>
        <dbReference type="EMBL" id="GHH06221.1"/>
    </source>
</evidence>
<dbReference type="Gene3D" id="3.30.565.10">
    <property type="entry name" value="Histidine kinase-like ATPase, C-terminal domain"/>
    <property type="match status" value="1"/>
</dbReference>
<keyword evidence="9" id="KW-0812">Transmembrane</keyword>
<keyword evidence="4" id="KW-0808">Transferase</keyword>
<dbReference type="SUPFAM" id="SSF55874">
    <property type="entry name" value="ATPase domain of HSP90 chaperone/DNA topoisomerase II/histidine kinase"/>
    <property type="match status" value="1"/>
</dbReference>
<feature type="transmembrane region" description="Helical" evidence="9">
    <location>
        <begin position="115"/>
        <end position="136"/>
    </location>
</feature>
<evidence type="ECO:0000256" key="5">
    <source>
        <dbReference type="ARBA" id="ARBA00022741"/>
    </source>
</evidence>
<dbReference type="Pfam" id="PF02518">
    <property type="entry name" value="HATPase_c"/>
    <property type="match status" value="1"/>
</dbReference>
<dbReference type="EC" id="2.7.13.3" evidence="2"/>
<evidence type="ECO:0000256" key="9">
    <source>
        <dbReference type="SAM" id="Phobius"/>
    </source>
</evidence>
<dbReference type="InterPro" id="IPR055558">
    <property type="entry name" value="DUF7134"/>
</dbReference>
<evidence type="ECO:0000259" key="10">
    <source>
        <dbReference type="SMART" id="SM00387"/>
    </source>
</evidence>
<keyword evidence="9" id="KW-0472">Membrane</keyword>
<evidence type="ECO:0000256" key="8">
    <source>
        <dbReference type="ARBA" id="ARBA00023012"/>
    </source>
</evidence>
<evidence type="ECO:0000256" key="2">
    <source>
        <dbReference type="ARBA" id="ARBA00012438"/>
    </source>
</evidence>
<keyword evidence="6" id="KW-0418">Kinase</keyword>
<dbReference type="InterPro" id="IPR050482">
    <property type="entry name" value="Sensor_HK_TwoCompSys"/>
</dbReference>
<reference evidence="12" key="1">
    <citation type="journal article" date="2019" name="Int. J. Syst. Evol. Microbiol.">
        <title>The Global Catalogue of Microorganisms (GCM) 10K type strain sequencing project: providing services to taxonomists for standard genome sequencing and annotation.</title>
        <authorList>
            <consortium name="The Broad Institute Genomics Platform"/>
            <consortium name="The Broad Institute Genome Sequencing Center for Infectious Disease"/>
            <person name="Wu L."/>
            <person name="Ma J."/>
        </authorList>
    </citation>
    <scope>NUCLEOTIDE SEQUENCE [LARGE SCALE GENOMIC DNA]</scope>
    <source>
        <strain evidence="12">CGMCC 4.7683</strain>
    </source>
</reference>
<dbReference type="PANTHER" id="PTHR24421">
    <property type="entry name" value="NITRATE/NITRITE SENSOR PROTEIN NARX-RELATED"/>
    <property type="match status" value="1"/>
</dbReference>
<keyword evidence="9" id="KW-1133">Transmembrane helix</keyword>
<dbReference type="Pfam" id="PF07730">
    <property type="entry name" value="HisKA_3"/>
    <property type="match status" value="1"/>
</dbReference>
<dbReference type="SMART" id="SM00387">
    <property type="entry name" value="HATPase_c"/>
    <property type="match status" value="1"/>
</dbReference>
<evidence type="ECO:0000256" key="4">
    <source>
        <dbReference type="ARBA" id="ARBA00022679"/>
    </source>
</evidence>
<evidence type="ECO:0000256" key="1">
    <source>
        <dbReference type="ARBA" id="ARBA00000085"/>
    </source>
</evidence>
<keyword evidence="3" id="KW-0597">Phosphoprotein</keyword>
<name>A0ABQ3L9X1_9PSEU</name>
<dbReference type="EMBL" id="BNAY01000001">
    <property type="protein sequence ID" value="GHH06221.1"/>
    <property type="molecule type" value="Genomic_DNA"/>
</dbReference>
<sequence>MADGLLAVFMIGFTVEAGFAIDIPGFRPFDAVGVVLSVLVNAPLAFRRRAPTWVFVLLLLAWAGFLLPGYWPGTSALALLLGLYTVAAHRSVRVTALCAAITLACETYTAIQAQLIGSAWTAVFQSVLLTAVAWTFGANAGRLAQRNGQLRELAAKLRQEQEDRARRAVTEERVRTARELHDVVAHHMSVIAVQAEMARYVFDSNPAASRTALDVIGRTSGEGLDELRRMLTVLRSGEDDETYVPAPGLAGLEELAARVGAAGVRVEVSARGRARSLPDGVELCVYRVVQEALTNVVKHARPASARVSLTYGADEVTVRIADDGRSERSSEGAGHGMIGMRERAELYGGTLVAGACSGGGFAVTLVLPLAADGRIRDREAGGDRS</sequence>
<feature type="transmembrane region" description="Helical" evidence="9">
    <location>
        <begin position="30"/>
        <end position="46"/>
    </location>
</feature>
<dbReference type="InterPro" id="IPR003594">
    <property type="entry name" value="HATPase_dom"/>
</dbReference>
<evidence type="ECO:0000256" key="6">
    <source>
        <dbReference type="ARBA" id="ARBA00022777"/>
    </source>
</evidence>
<proteinExistence type="predicted"/>
<keyword evidence="7" id="KW-0067">ATP-binding</keyword>
<dbReference type="Proteomes" id="UP000635387">
    <property type="component" value="Unassembled WGS sequence"/>
</dbReference>
<evidence type="ECO:0000256" key="3">
    <source>
        <dbReference type="ARBA" id="ARBA00022553"/>
    </source>
</evidence>
<gene>
    <name evidence="11" type="ORF">GCM10017790_11240</name>
</gene>
<protein>
    <recommendedName>
        <fullName evidence="2">histidine kinase</fullName>
        <ecNumber evidence="2">2.7.13.3</ecNumber>
    </recommendedName>
</protein>
<dbReference type="InterPro" id="IPR011712">
    <property type="entry name" value="Sig_transdc_His_kin_sub3_dim/P"/>
</dbReference>
<feature type="domain" description="Histidine kinase/HSP90-like ATPase" evidence="10">
    <location>
        <begin position="280"/>
        <end position="371"/>
    </location>
</feature>
<keyword evidence="5" id="KW-0547">Nucleotide-binding</keyword>